<evidence type="ECO:0000259" key="14">
    <source>
        <dbReference type="Pfam" id="PF03416"/>
    </source>
</evidence>
<dbReference type="Pfam" id="PF03416">
    <property type="entry name" value="Peptidase_C54"/>
    <property type="match status" value="1"/>
</dbReference>
<comment type="caution">
    <text evidence="15">The sequence shown here is derived from an EMBL/GenBank/DDBJ whole genome shotgun (WGS) entry which is preliminary data.</text>
</comment>
<sequence>MEAVRAQCETQINAFSDLLEDLPDSDEPVWLLGEQYCVKAEKSELLSDIRSRLWFTYRKKFCPIGGTGPCSDTGWGCMLRCGQMILAQALVYRHLGREWRWEKENCQPEEYHRILHCFLDRKDCCYSIHQMAQMGVGEGKSVGEWYGPNTVAQVLKKLALFDEWNSLAVYVSMDNTVVIEDIKTLCKLQPMKGQLKPSSSGQVEPQAMGSMLGHFSPQAQGTPGSHPGWKPLLLIIPLRMGINHINPVYIEALKECFKMPQSLGVLGGKPNLAYYFIGFIGDELIYLDPHTTQAAVDPDFDGTVDDQSYHCQRRPRRMKILNLDPSVAVGFFFKTEADFDRWCTFVQQEILKKRCLRMFELVEKHPPHWPPFIPPTKPEVQTTGAELIESMDKLFESEEEFEILNV</sequence>
<comment type="similarity">
    <text evidence="2 13">Belongs to the peptidase C54 family.</text>
</comment>
<keyword evidence="3" id="KW-0813">Transport</keyword>
<evidence type="ECO:0000256" key="3">
    <source>
        <dbReference type="ARBA" id="ARBA00022448"/>
    </source>
</evidence>
<evidence type="ECO:0000256" key="1">
    <source>
        <dbReference type="ARBA" id="ARBA00004496"/>
    </source>
</evidence>
<dbReference type="PANTHER" id="PTHR22624">
    <property type="entry name" value="CYSTEINE PROTEASE ATG4"/>
    <property type="match status" value="1"/>
</dbReference>
<keyword evidence="8" id="KW-0788">Thiol protease</keyword>
<evidence type="ECO:0000256" key="6">
    <source>
        <dbReference type="ARBA" id="ARBA00022786"/>
    </source>
</evidence>
<evidence type="ECO:0000256" key="12">
    <source>
        <dbReference type="ARBA" id="ARBA00029362"/>
    </source>
</evidence>
<evidence type="ECO:0000256" key="11">
    <source>
        <dbReference type="ARBA" id="ARBA00023098"/>
    </source>
</evidence>
<comment type="function">
    <text evidence="13">Cysteine protease that plays a key role in autophagy by mediating both proteolytic activation and delipidation of ATG8 family proteins.</text>
</comment>
<feature type="domain" description="Peptidase C54 catalytic" evidence="14">
    <location>
        <begin position="43"/>
        <end position="344"/>
    </location>
</feature>
<organism evidence="15 16">
    <name type="scientific">Huso huso</name>
    <name type="common">Beluga</name>
    <name type="synonym">Acipenser huso</name>
    <dbReference type="NCBI Taxonomy" id="61971"/>
    <lineage>
        <taxon>Eukaryota</taxon>
        <taxon>Metazoa</taxon>
        <taxon>Chordata</taxon>
        <taxon>Craniata</taxon>
        <taxon>Vertebrata</taxon>
        <taxon>Euteleostomi</taxon>
        <taxon>Actinopterygii</taxon>
        <taxon>Chondrostei</taxon>
        <taxon>Acipenseriformes</taxon>
        <taxon>Acipenseridae</taxon>
        <taxon>Huso</taxon>
    </lineage>
</organism>
<dbReference type="InterPro" id="IPR038765">
    <property type="entry name" value="Papain-like_cys_pep_sf"/>
</dbReference>
<evidence type="ECO:0000256" key="10">
    <source>
        <dbReference type="ARBA" id="ARBA00023006"/>
    </source>
</evidence>
<comment type="catalytic activity">
    <reaction evidence="12">
        <text>[protein]-C-terminal L-amino acid-glycyl-phosphatidylethanolamide + H2O = [protein]-C-terminal L-amino acid-glycine + a 1,2-diacyl-sn-glycero-3-phosphoethanolamine</text>
        <dbReference type="Rhea" id="RHEA:67548"/>
        <dbReference type="Rhea" id="RHEA-COMP:17323"/>
        <dbReference type="Rhea" id="RHEA-COMP:17324"/>
        <dbReference type="ChEBI" id="CHEBI:15377"/>
        <dbReference type="ChEBI" id="CHEBI:64612"/>
        <dbReference type="ChEBI" id="CHEBI:172940"/>
        <dbReference type="ChEBI" id="CHEBI:172941"/>
    </reaction>
    <physiologicalReaction direction="left-to-right" evidence="12">
        <dbReference type="Rhea" id="RHEA:67549"/>
    </physiologicalReaction>
</comment>
<gene>
    <name evidence="15" type="ORF">HHUSO_G26994</name>
</gene>
<evidence type="ECO:0000313" key="15">
    <source>
        <dbReference type="EMBL" id="KAK6473538.1"/>
    </source>
</evidence>
<evidence type="ECO:0000256" key="9">
    <source>
        <dbReference type="ARBA" id="ARBA00022927"/>
    </source>
</evidence>
<keyword evidence="11" id="KW-0443">Lipid metabolism</keyword>
<keyword evidence="9 13" id="KW-0653">Protein transport</keyword>
<proteinExistence type="inferred from homology"/>
<evidence type="ECO:0000256" key="4">
    <source>
        <dbReference type="ARBA" id="ARBA00022490"/>
    </source>
</evidence>
<keyword evidence="6" id="KW-0833">Ubl conjugation pathway</keyword>
<evidence type="ECO:0000256" key="5">
    <source>
        <dbReference type="ARBA" id="ARBA00022670"/>
    </source>
</evidence>
<dbReference type="EC" id="3.4.22.-" evidence="13"/>
<dbReference type="EMBL" id="JAHFZB010000027">
    <property type="protein sequence ID" value="KAK6473538.1"/>
    <property type="molecule type" value="Genomic_DNA"/>
</dbReference>
<evidence type="ECO:0000256" key="2">
    <source>
        <dbReference type="ARBA" id="ARBA00010958"/>
    </source>
</evidence>
<keyword evidence="7 13" id="KW-0378">Hydrolase</keyword>
<keyword evidence="4 13" id="KW-0963">Cytoplasm</keyword>
<name>A0ABR0YLR3_HUSHU</name>
<evidence type="ECO:0000256" key="7">
    <source>
        <dbReference type="ARBA" id="ARBA00022801"/>
    </source>
</evidence>
<dbReference type="SUPFAM" id="SSF54001">
    <property type="entry name" value="Cysteine proteinases"/>
    <property type="match status" value="1"/>
</dbReference>
<dbReference type="GO" id="GO:0006508">
    <property type="term" value="P:proteolysis"/>
    <property type="evidence" value="ECO:0007669"/>
    <property type="project" value="UniProtKB-KW"/>
</dbReference>
<comment type="subcellular location">
    <subcellularLocation>
        <location evidence="1 13">Cytoplasm</location>
    </subcellularLocation>
</comment>
<dbReference type="PANTHER" id="PTHR22624:SF35">
    <property type="entry name" value="CYSTEINE PROTEASE ATG4A"/>
    <property type="match status" value="1"/>
</dbReference>
<evidence type="ECO:0000256" key="13">
    <source>
        <dbReference type="RuleBase" id="RU363115"/>
    </source>
</evidence>
<keyword evidence="10 13" id="KW-0072">Autophagy</keyword>
<dbReference type="InterPro" id="IPR046792">
    <property type="entry name" value="Peptidase_C54_cat"/>
</dbReference>
<keyword evidence="5 13" id="KW-0645">Protease</keyword>
<protein>
    <recommendedName>
        <fullName evidence="13">Cysteine protease</fullName>
        <ecNumber evidence="13">3.4.22.-</ecNumber>
    </recommendedName>
</protein>
<reference evidence="15 16" key="1">
    <citation type="submission" date="2021-05" db="EMBL/GenBank/DDBJ databases">
        <authorList>
            <person name="Zahm M."/>
            <person name="Klopp C."/>
            <person name="Cabau C."/>
            <person name="Kuhl H."/>
            <person name="Suciu R."/>
            <person name="Ciorpac M."/>
            <person name="Holostenco D."/>
            <person name="Gessner J."/>
            <person name="Wuertz S."/>
            <person name="Hohne C."/>
            <person name="Stock M."/>
            <person name="Gislard M."/>
            <person name="Lluch J."/>
            <person name="Milhes M."/>
            <person name="Lampietro C."/>
            <person name="Lopez Roques C."/>
            <person name="Donnadieu C."/>
            <person name="Du K."/>
            <person name="Schartl M."/>
            <person name="Guiguen Y."/>
        </authorList>
    </citation>
    <scope>NUCLEOTIDE SEQUENCE [LARGE SCALE GENOMIC DNA]</scope>
    <source>
        <strain evidence="15">Hh-F2</strain>
        <tissue evidence="15">Blood</tissue>
    </source>
</reference>
<evidence type="ECO:0000313" key="16">
    <source>
        <dbReference type="Proteomes" id="UP001369086"/>
    </source>
</evidence>
<dbReference type="Proteomes" id="UP001369086">
    <property type="component" value="Unassembled WGS sequence"/>
</dbReference>
<accession>A0ABR0YLR3</accession>
<dbReference type="GO" id="GO:0008233">
    <property type="term" value="F:peptidase activity"/>
    <property type="evidence" value="ECO:0007669"/>
    <property type="project" value="UniProtKB-KW"/>
</dbReference>
<keyword evidence="16" id="KW-1185">Reference proteome</keyword>
<dbReference type="InterPro" id="IPR005078">
    <property type="entry name" value="Peptidase_C54"/>
</dbReference>
<evidence type="ECO:0000256" key="8">
    <source>
        <dbReference type="ARBA" id="ARBA00022807"/>
    </source>
</evidence>